<feature type="domain" description="DUF7869" evidence="1">
    <location>
        <begin position="5"/>
        <end position="140"/>
    </location>
</feature>
<organism evidence="2 3">
    <name type="scientific">Periplaneta americana</name>
    <name type="common">American cockroach</name>
    <name type="synonym">Blatta americana</name>
    <dbReference type="NCBI Taxonomy" id="6978"/>
    <lineage>
        <taxon>Eukaryota</taxon>
        <taxon>Metazoa</taxon>
        <taxon>Ecdysozoa</taxon>
        <taxon>Arthropoda</taxon>
        <taxon>Hexapoda</taxon>
        <taxon>Insecta</taxon>
        <taxon>Pterygota</taxon>
        <taxon>Neoptera</taxon>
        <taxon>Polyneoptera</taxon>
        <taxon>Dictyoptera</taxon>
        <taxon>Blattodea</taxon>
        <taxon>Blattoidea</taxon>
        <taxon>Blattidae</taxon>
        <taxon>Blattinae</taxon>
        <taxon>Periplaneta</taxon>
    </lineage>
</organism>
<dbReference type="PANTHER" id="PTHR34415:SF1">
    <property type="entry name" value="INTEGRASE CATALYTIC DOMAIN-CONTAINING PROTEIN"/>
    <property type="match status" value="1"/>
</dbReference>
<comment type="caution">
    <text evidence="2">The sequence shown here is derived from an EMBL/GenBank/DDBJ whole genome shotgun (WGS) entry which is preliminary data.</text>
</comment>
<sequence>MCSGGGNQMASCLLRTINGFHHVKKKKMVIWNDNCCGQFKNRMMIFLYLYFIAMGMIDKIEHTFLMVGHSFGSADRDFAVIQHRWKVTSNNQVLEHVATGIEEARPTRPFKTFRMGGKFFDIDEAASLIINTSKLKISKTTWIMAEKSAPGVVEIRESFNEISDFKSYKF</sequence>
<reference evidence="2 3" key="1">
    <citation type="journal article" date="2022" name="Allergy">
        <title>Genome assembly and annotation of Periplaneta americana reveal a comprehensive cockroach allergen profile.</title>
        <authorList>
            <person name="Wang L."/>
            <person name="Xiong Q."/>
            <person name="Saelim N."/>
            <person name="Wang L."/>
            <person name="Nong W."/>
            <person name="Wan A.T."/>
            <person name="Shi M."/>
            <person name="Liu X."/>
            <person name="Cao Q."/>
            <person name="Hui J.H.L."/>
            <person name="Sookrung N."/>
            <person name="Leung T.F."/>
            <person name="Tungtrongchitr A."/>
            <person name="Tsui S.K.W."/>
        </authorList>
    </citation>
    <scope>NUCLEOTIDE SEQUENCE [LARGE SCALE GENOMIC DNA]</scope>
    <source>
        <strain evidence="2">PWHHKU_190912</strain>
    </source>
</reference>
<protein>
    <recommendedName>
        <fullName evidence="1">DUF7869 domain-containing protein</fullName>
    </recommendedName>
</protein>
<proteinExistence type="predicted"/>
<evidence type="ECO:0000313" key="3">
    <source>
        <dbReference type="Proteomes" id="UP001148838"/>
    </source>
</evidence>
<name>A0ABQ8S902_PERAM</name>
<dbReference type="PANTHER" id="PTHR34415">
    <property type="entry name" value="INTEGRASE CATALYTIC DOMAIN-CONTAINING PROTEIN"/>
    <property type="match status" value="1"/>
</dbReference>
<dbReference type="Proteomes" id="UP001148838">
    <property type="component" value="Unassembled WGS sequence"/>
</dbReference>
<dbReference type="EMBL" id="JAJSOF020000031">
    <property type="protein sequence ID" value="KAJ4430539.1"/>
    <property type="molecule type" value="Genomic_DNA"/>
</dbReference>
<gene>
    <name evidence="2" type="ORF">ANN_19127</name>
</gene>
<keyword evidence="3" id="KW-1185">Reference proteome</keyword>
<evidence type="ECO:0000313" key="2">
    <source>
        <dbReference type="EMBL" id="KAJ4430539.1"/>
    </source>
</evidence>
<accession>A0ABQ8S902</accession>
<dbReference type="Pfam" id="PF25273">
    <property type="entry name" value="DUF7869"/>
    <property type="match status" value="1"/>
</dbReference>
<dbReference type="InterPro" id="IPR057191">
    <property type="entry name" value="DUF7869"/>
</dbReference>
<evidence type="ECO:0000259" key="1">
    <source>
        <dbReference type="Pfam" id="PF25273"/>
    </source>
</evidence>